<dbReference type="Proteomes" id="UP001172083">
    <property type="component" value="Unassembled WGS sequence"/>
</dbReference>
<feature type="transmembrane region" description="Helical" evidence="4">
    <location>
        <begin position="292"/>
        <end position="310"/>
    </location>
</feature>
<protein>
    <submittedName>
        <fullName evidence="6">Glycosyltransferase family 2 protein</fullName>
        <ecNumber evidence="6">2.4.-.-</ecNumber>
    </submittedName>
</protein>
<dbReference type="CDD" id="cd02525">
    <property type="entry name" value="Succinoglycan_BP_ExoA"/>
    <property type="match status" value="1"/>
</dbReference>
<evidence type="ECO:0000313" key="7">
    <source>
        <dbReference type="Proteomes" id="UP001172083"/>
    </source>
</evidence>
<keyword evidence="7" id="KW-1185">Reference proteome</keyword>
<comment type="caution">
    <text evidence="6">The sequence shown here is derived from an EMBL/GenBank/DDBJ whole genome shotgun (WGS) entry which is preliminary data.</text>
</comment>
<keyword evidence="4" id="KW-0472">Membrane</keyword>
<dbReference type="SUPFAM" id="SSF53448">
    <property type="entry name" value="Nucleotide-diphospho-sugar transferases"/>
    <property type="match status" value="1"/>
</dbReference>
<organism evidence="6 7">
    <name type="scientific">Agaribacillus aureus</name>
    <dbReference type="NCBI Taxonomy" id="3051825"/>
    <lineage>
        <taxon>Bacteria</taxon>
        <taxon>Pseudomonadati</taxon>
        <taxon>Bacteroidota</taxon>
        <taxon>Cytophagia</taxon>
        <taxon>Cytophagales</taxon>
        <taxon>Splendidivirgaceae</taxon>
        <taxon>Agaribacillus</taxon>
    </lineage>
</organism>
<keyword evidence="4" id="KW-0812">Transmembrane</keyword>
<proteinExistence type="inferred from homology"/>
<dbReference type="RefSeq" id="WP_346756311.1">
    <property type="nucleotide sequence ID" value="NZ_JAUJEB010000001.1"/>
</dbReference>
<keyword evidence="2 6" id="KW-0328">Glycosyltransferase</keyword>
<dbReference type="PANTHER" id="PTHR43630">
    <property type="entry name" value="POLY-BETA-1,6-N-ACETYL-D-GLUCOSAMINE SYNTHASE"/>
    <property type="match status" value="1"/>
</dbReference>
<name>A0ABT8KZW2_9BACT</name>
<reference evidence="6" key="1">
    <citation type="submission" date="2023-06" db="EMBL/GenBank/DDBJ databases">
        <title>Genomic of Agaribacillus aureum.</title>
        <authorList>
            <person name="Wang G."/>
        </authorList>
    </citation>
    <scope>NUCLEOTIDE SEQUENCE</scope>
    <source>
        <strain evidence="6">BMA12</strain>
    </source>
</reference>
<sequence length="312" mass="35554">MILSVICPCFNEEEYIEGLLDFFIAANPADKELFLVDGGSKDRTIAIIEGYQKNYPNIHLLHNPEKIVPFALNKAIPLCSADRIVRLDAHTKYAPDYFEKVMETFEKVDADIVGGPTRTACKAPFQCAVAHAICTPFGVGNSQVHNIGYEGYSDSVTFGSWKKEIFAEVGMFDERLVRNQDDEFHYRAKSEGKKIYQNPEIKLWYYPRSDVKGLFRQYFQYGLYKPMVLKKVNSEVKLRHLIPSCFLLYFLSLPLAFFSLLWLVPLAIYLSLDLIFSFKAKGNLKVKLSALLVYPTLHVSYGAGFLKGLLKK</sequence>
<feature type="domain" description="Glycosyltransferase 2-like" evidence="5">
    <location>
        <begin position="4"/>
        <end position="133"/>
    </location>
</feature>
<evidence type="ECO:0000313" key="6">
    <source>
        <dbReference type="EMBL" id="MDN5210975.1"/>
    </source>
</evidence>
<dbReference type="InterPro" id="IPR001173">
    <property type="entry name" value="Glyco_trans_2-like"/>
</dbReference>
<dbReference type="EC" id="2.4.-.-" evidence="6"/>
<evidence type="ECO:0000256" key="2">
    <source>
        <dbReference type="ARBA" id="ARBA00022676"/>
    </source>
</evidence>
<evidence type="ECO:0000256" key="3">
    <source>
        <dbReference type="ARBA" id="ARBA00022679"/>
    </source>
</evidence>
<dbReference type="EMBL" id="JAUJEB010000001">
    <property type="protein sequence ID" value="MDN5210975.1"/>
    <property type="molecule type" value="Genomic_DNA"/>
</dbReference>
<gene>
    <name evidence="6" type="ORF">QQ020_02910</name>
</gene>
<dbReference type="Pfam" id="PF00535">
    <property type="entry name" value="Glycos_transf_2"/>
    <property type="match status" value="1"/>
</dbReference>
<evidence type="ECO:0000256" key="1">
    <source>
        <dbReference type="ARBA" id="ARBA00006739"/>
    </source>
</evidence>
<keyword evidence="4" id="KW-1133">Transmembrane helix</keyword>
<dbReference type="Gene3D" id="3.90.550.10">
    <property type="entry name" value="Spore Coat Polysaccharide Biosynthesis Protein SpsA, Chain A"/>
    <property type="match status" value="1"/>
</dbReference>
<keyword evidence="3 6" id="KW-0808">Transferase</keyword>
<dbReference type="GO" id="GO:0016757">
    <property type="term" value="F:glycosyltransferase activity"/>
    <property type="evidence" value="ECO:0007669"/>
    <property type="project" value="UniProtKB-KW"/>
</dbReference>
<evidence type="ECO:0000259" key="5">
    <source>
        <dbReference type="Pfam" id="PF00535"/>
    </source>
</evidence>
<dbReference type="PANTHER" id="PTHR43630:SF1">
    <property type="entry name" value="POLY-BETA-1,6-N-ACETYL-D-GLUCOSAMINE SYNTHASE"/>
    <property type="match status" value="1"/>
</dbReference>
<feature type="transmembrane region" description="Helical" evidence="4">
    <location>
        <begin position="246"/>
        <end position="272"/>
    </location>
</feature>
<dbReference type="InterPro" id="IPR029044">
    <property type="entry name" value="Nucleotide-diphossugar_trans"/>
</dbReference>
<comment type="similarity">
    <text evidence="1">Belongs to the glycosyltransferase 2 family.</text>
</comment>
<accession>A0ABT8KZW2</accession>
<evidence type="ECO:0000256" key="4">
    <source>
        <dbReference type="SAM" id="Phobius"/>
    </source>
</evidence>